<name>A0ABU0SB68_9HYPH</name>
<dbReference type="PROSITE" id="PS51318">
    <property type="entry name" value="TAT"/>
    <property type="match status" value="1"/>
</dbReference>
<dbReference type="SUPFAM" id="SSF53850">
    <property type="entry name" value="Periplasmic binding protein-like II"/>
    <property type="match status" value="1"/>
</dbReference>
<dbReference type="PANTHER" id="PTHR30290">
    <property type="entry name" value="PERIPLASMIC BINDING COMPONENT OF ABC TRANSPORTER"/>
    <property type="match status" value="1"/>
</dbReference>
<comment type="subcellular location">
    <subcellularLocation>
        <location evidence="1">Periplasm</location>
    </subcellularLocation>
</comment>
<evidence type="ECO:0000256" key="3">
    <source>
        <dbReference type="ARBA" id="ARBA00022729"/>
    </source>
</evidence>
<dbReference type="Gene3D" id="3.40.190.10">
    <property type="entry name" value="Periplasmic binding protein-like II"/>
    <property type="match status" value="1"/>
</dbReference>
<dbReference type="InterPro" id="IPR039424">
    <property type="entry name" value="SBP_5"/>
</dbReference>
<evidence type="ECO:0000313" key="6">
    <source>
        <dbReference type="Proteomes" id="UP001237780"/>
    </source>
</evidence>
<evidence type="ECO:0000256" key="2">
    <source>
        <dbReference type="ARBA" id="ARBA00005695"/>
    </source>
</evidence>
<dbReference type="CDD" id="cd08497">
    <property type="entry name" value="MbnE-like"/>
    <property type="match status" value="1"/>
</dbReference>
<keyword evidence="6" id="KW-1185">Reference proteome</keyword>
<protein>
    <submittedName>
        <fullName evidence="5">Microcin C transport system substrate-binding protein</fullName>
    </submittedName>
</protein>
<sequence>MVDRHRKGTGFESARPMTGFNRRELMKLSGAAMLTAMAPKLALADVRTDVPLHGLSAFGELKYPKDFTHFDYASPDAPKGGTFAFSPNTWVFNQSPQTFNTLNTFSNKGDAPPRMELCFDTLMASALDEPDSIYGLVAETVTVSADRNSFTFKLRQEARFHDGSPITAEDVVFSFETLKDKGHPQLRLVLTELSKIAALDAHTVQLIFSGKHSDRAILNIASIPIFSKKWYATRDFAASTMEPPLGSGAYRVGRVAPGQTIEYERVADYWAKDLNVQRGQNHFDRIKIDFYRERQPEFEAFKKGDIFWRYEATAKTWATEYNFPAVQQKRVIKRKFTTEKRPQLQAWAINQRREHFRDPQVREAIALCFDFEWTQKNLFYGAYERSHSVFEQSDFRASGKPSAEELAILEPFRDRLPEAIFGDALLQTPSDGSGRDRKNLKRASDLLNQAGFKRDGDKLVDAQGRPLNLELLIYAEVFTRSYSPFVNNLKALGINAYLRLADPAQYQSRIQNFDFDMIGMAVQLSPTPTRESLEEIFGSKGRDIPGSYNFPGTADPVVDALIAKVSDAKTRDELVSLLRVLDRLLRIRRDWIPNWYSANHPIAYWDMFGFKEPKPDYGFPVETLWWFDEAKAKAIGKV</sequence>
<dbReference type="InterPro" id="IPR006311">
    <property type="entry name" value="TAT_signal"/>
</dbReference>
<dbReference type="PANTHER" id="PTHR30290:SF64">
    <property type="entry name" value="ABC TRANSPORTER PERIPLASMIC BINDING PROTEIN"/>
    <property type="match status" value="1"/>
</dbReference>
<gene>
    <name evidence="5" type="ORF">QFZ34_003189</name>
</gene>
<evidence type="ECO:0000259" key="4">
    <source>
        <dbReference type="Pfam" id="PF00496"/>
    </source>
</evidence>
<evidence type="ECO:0000256" key="1">
    <source>
        <dbReference type="ARBA" id="ARBA00004418"/>
    </source>
</evidence>
<evidence type="ECO:0000313" key="5">
    <source>
        <dbReference type="EMBL" id="MDQ0998007.1"/>
    </source>
</evidence>
<keyword evidence="3" id="KW-0732">Signal</keyword>
<dbReference type="Pfam" id="PF00496">
    <property type="entry name" value="SBP_bac_5"/>
    <property type="match status" value="1"/>
</dbReference>
<dbReference type="InterPro" id="IPR000914">
    <property type="entry name" value="SBP_5_dom"/>
</dbReference>
<feature type="domain" description="Solute-binding protein family 5" evidence="4">
    <location>
        <begin position="133"/>
        <end position="541"/>
    </location>
</feature>
<dbReference type="InterPro" id="IPR030678">
    <property type="entry name" value="Peptide/Ni-bd"/>
</dbReference>
<organism evidence="5 6">
    <name type="scientific">Phyllobacterium ifriqiyense</name>
    <dbReference type="NCBI Taxonomy" id="314238"/>
    <lineage>
        <taxon>Bacteria</taxon>
        <taxon>Pseudomonadati</taxon>
        <taxon>Pseudomonadota</taxon>
        <taxon>Alphaproteobacteria</taxon>
        <taxon>Hyphomicrobiales</taxon>
        <taxon>Phyllobacteriaceae</taxon>
        <taxon>Phyllobacterium</taxon>
    </lineage>
</organism>
<dbReference type="PIRSF" id="PIRSF002741">
    <property type="entry name" value="MppA"/>
    <property type="match status" value="1"/>
</dbReference>
<comment type="caution">
    <text evidence="5">The sequence shown here is derived from an EMBL/GenBank/DDBJ whole genome shotgun (WGS) entry which is preliminary data.</text>
</comment>
<proteinExistence type="inferred from homology"/>
<comment type="similarity">
    <text evidence="2">Belongs to the bacterial solute-binding protein 5 family.</text>
</comment>
<dbReference type="Proteomes" id="UP001237780">
    <property type="component" value="Unassembled WGS sequence"/>
</dbReference>
<accession>A0ABU0SB68</accession>
<reference evidence="5 6" key="1">
    <citation type="submission" date="2023-07" db="EMBL/GenBank/DDBJ databases">
        <title>Comparative genomics of wheat-associated soil bacteria to identify genetic determinants of phenazine resistance.</title>
        <authorList>
            <person name="Mouncey N."/>
        </authorList>
    </citation>
    <scope>NUCLEOTIDE SEQUENCE [LARGE SCALE GENOMIC DNA]</scope>
    <source>
        <strain evidence="5 6">W4I11</strain>
    </source>
</reference>
<dbReference type="Gene3D" id="3.10.105.10">
    <property type="entry name" value="Dipeptide-binding Protein, Domain 3"/>
    <property type="match status" value="1"/>
</dbReference>
<dbReference type="EMBL" id="JAUSZT010000003">
    <property type="protein sequence ID" value="MDQ0998007.1"/>
    <property type="molecule type" value="Genomic_DNA"/>
</dbReference>